<dbReference type="AlphaFoldDB" id="A0A5S5C8Z7"/>
<protein>
    <submittedName>
        <fullName evidence="2">Uncharacterized protein</fullName>
    </submittedName>
</protein>
<dbReference type="RefSeq" id="WP_148781501.1">
    <property type="nucleotide sequence ID" value="NZ_VNHU01000002.1"/>
</dbReference>
<name>A0A5S5C8Z7_9FLAO</name>
<feature type="transmembrane region" description="Helical" evidence="1">
    <location>
        <begin position="53"/>
        <end position="75"/>
    </location>
</feature>
<gene>
    <name evidence="2" type="ORF">BD809_10283</name>
</gene>
<keyword evidence="1" id="KW-0472">Membrane</keyword>
<keyword evidence="1" id="KW-0812">Transmembrane</keyword>
<proteinExistence type="predicted"/>
<evidence type="ECO:0000313" key="2">
    <source>
        <dbReference type="EMBL" id="TYP75875.1"/>
    </source>
</evidence>
<comment type="caution">
    <text evidence="2">The sequence shown here is derived from an EMBL/GenBank/DDBJ whole genome shotgun (WGS) entry which is preliminary data.</text>
</comment>
<feature type="transmembrane region" description="Helical" evidence="1">
    <location>
        <begin position="12"/>
        <end position="33"/>
    </location>
</feature>
<organism evidence="2 3">
    <name type="scientific">Aquimarina intermedia</name>
    <dbReference type="NCBI Taxonomy" id="350814"/>
    <lineage>
        <taxon>Bacteria</taxon>
        <taxon>Pseudomonadati</taxon>
        <taxon>Bacteroidota</taxon>
        <taxon>Flavobacteriia</taxon>
        <taxon>Flavobacteriales</taxon>
        <taxon>Flavobacteriaceae</taxon>
        <taxon>Aquimarina</taxon>
    </lineage>
</organism>
<dbReference type="OrthoDB" id="1163435at2"/>
<dbReference type="EMBL" id="VNHU01000002">
    <property type="protein sequence ID" value="TYP75875.1"/>
    <property type="molecule type" value="Genomic_DNA"/>
</dbReference>
<sequence length="85" mass="10021">MFKTILSSRSYWKSVTLLAIGFIVLFSLIELIMQYQGFNFSAFVTERINEGKWLRYALSRVIGGLMYGMILGYHFESRKLKKKRK</sequence>
<accession>A0A5S5C8Z7</accession>
<keyword evidence="1" id="KW-1133">Transmembrane helix</keyword>
<evidence type="ECO:0000256" key="1">
    <source>
        <dbReference type="SAM" id="Phobius"/>
    </source>
</evidence>
<dbReference type="Proteomes" id="UP000324376">
    <property type="component" value="Unassembled WGS sequence"/>
</dbReference>
<evidence type="ECO:0000313" key="3">
    <source>
        <dbReference type="Proteomes" id="UP000324376"/>
    </source>
</evidence>
<keyword evidence="3" id="KW-1185">Reference proteome</keyword>
<reference evidence="2 3" key="1">
    <citation type="submission" date="2019-07" db="EMBL/GenBank/DDBJ databases">
        <title>Genomic Encyclopedia of Archaeal and Bacterial Type Strains, Phase II (KMG-II): from individual species to whole genera.</title>
        <authorList>
            <person name="Goeker M."/>
        </authorList>
    </citation>
    <scope>NUCLEOTIDE SEQUENCE [LARGE SCALE GENOMIC DNA]</scope>
    <source>
        <strain evidence="2 3">DSM 17527</strain>
    </source>
</reference>